<dbReference type="EMBL" id="JAYFUL010000047">
    <property type="protein sequence ID" value="MEA5260175.1"/>
    <property type="molecule type" value="Genomic_DNA"/>
</dbReference>
<evidence type="ECO:0000259" key="1">
    <source>
        <dbReference type="PROSITE" id="PS51704"/>
    </source>
</evidence>
<proteinExistence type="predicted"/>
<dbReference type="SUPFAM" id="SSF51695">
    <property type="entry name" value="PLC-like phosphodiesterases"/>
    <property type="match status" value="1"/>
</dbReference>
<dbReference type="InterPro" id="IPR017946">
    <property type="entry name" value="PLC-like_Pdiesterase_TIM-brl"/>
</dbReference>
<sequence length="290" mass="33177">MKLSIQLFSSILLFMVCINNIHAQKKDTSIYVNQHFKKSWKNGPLISGHRGGFDSNLPENSLARFNMIANAFKKSAVMLELDIRQSADGDLFIMHDETIDRTTNGVGVIKELASTYLESLYLKAQKGDPTQERIPTFDGVLKWLSAHKNVYLMVDVKDDLWQKTVQKIKKKRLEDRCLILTFSPINTQKVYQLSSTITISTLISSEKDWERIKALNIPFRNLVAYINAQTPVSLIEKLKKNGIVLTSDISENVQKHPDAFDKGYYTEFLKTKQVDILITDYPFAVQELLK</sequence>
<organism evidence="2 3">
    <name type="scientific">Arcicella aquatica</name>
    <dbReference type="NCBI Taxonomy" id="217141"/>
    <lineage>
        <taxon>Bacteria</taxon>
        <taxon>Pseudomonadati</taxon>
        <taxon>Bacteroidota</taxon>
        <taxon>Cytophagia</taxon>
        <taxon>Cytophagales</taxon>
        <taxon>Flectobacillaceae</taxon>
        <taxon>Arcicella</taxon>
    </lineage>
</organism>
<dbReference type="PANTHER" id="PTHR46320">
    <property type="entry name" value="GLYCEROPHOSPHODIESTER PHOSPHODIESTERASE 1"/>
    <property type="match status" value="1"/>
</dbReference>
<dbReference type="PANTHER" id="PTHR46320:SF1">
    <property type="entry name" value="GLYCEROPHOSPHODIESTER PHOSPHODIESTERASE 1"/>
    <property type="match status" value="1"/>
</dbReference>
<feature type="domain" description="GP-PDE" evidence="1">
    <location>
        <begin position="44"/>
        <end position="289"/>
    </location>
</feature>
<keyword evidence="3" id="KW-1185">Reference proteome</keyword>
<evidence type="ECO:0000313" key="3">
    <source>
        <dbReference type="Proteomes" id="UP001304671"/>
    </source>
</evidence>
<dbReference type="PROSITE" id="PS51704">
    <property type="entry name" value="GP_PDE"/>
    <property type="match status" value="1"/>
</dbReference>
<dbReference type="InterPro" id="IPR030395">
    <property type="entry name" value="GP_PDE_dom"/>
</dbReference>
<reference evidence="2 3" key="1">
    <citation type="submission" date="2023-12" db="EMBL/GenBank/DDBJ databases">
        <title>Novel species of the genus Arcicella isolated from rivers.</title>
        <authorList>
            <person name="Lu H."/>
        </authorList>
    </citation>
    <scope>NUCLEOTIDE SEQUENCE [LARGE SCALE GENOMIC DNA]</scope>
    <source>
        <strain evidence="2 3">LMG 21963</strain>
    </source>
</reference>
<protein>
    <submittedName>
        <fullName evidence="2">Glycerophosphodiester phosphodiesterase family protein</fullName>
    </submittedName>
</protein>
<dbReference type="RefSeq" id="WP_323252445.1">
    <property type="nucleotide sequence ID" value="NZ_JAYFUL010000047.1"/>
</dbReference>
<comment type="caution">
    <text evidence="2">The sequence shown here is derived from an EMBL/GenBank/DDBJ whole genome shotgun (WGS) entry which is preliminary data.</text>
</comment>
<name>A0ABU5QSU0_9BACT</name>
<dbReference type="Pfam" id="PF03009">
    <property type="entry name" value="GDPD"/>
    <property type="match status" value="1"/>
</dbReference>
<dbReference type="CDD" id="cd08566">
    <property type="entry name" value="GDPD_AtGDE_like"/>
    <property type="match status" value="1"/>
</dbReference>
<dbReference type="Proteomes" id="UP001304671">
    <property type="component" value="Unassembled WGS sequence"/>
</dbReference>
<accession>A0ABU5QSU0</accession>
<evidence type="ECO:0000313" key="2">
    <source>
        <dbReference type="EMBL" id="MEA5260175.1"/>
    </source>
</evidence>
<dbReference type="Gene3D" id="3.20.20.190">
    <property type="entry name" value="Phosphatidylinositol (PI) phosphodiesterase"/>
    <property type="match status" value="1"/>
</dbReference>
<gene>
    <name evidence="2" type="ORF">VB264_20420</name>
</gene>